<dbReference type="SUPFAM" id="SSF53067">
    <property type="entry name" value="Actin-like ATPase domain"/>
    <property type="match status" value="2"/>
</dbReference>
<sequence>MSEDKATVVVIDNGSGMCKAGFAGEDAPRAVFSSVVGRPRYQTKTIDVSQKESYVGDDAQLKRDILTLKYPIEHGIIVNWEDMEKIWHHTFYNELRIVPEEHPILLSEAALNPKGNREKMTQVMFETFNIPAMYVSIEAVLALYASGRGSGVMVESGDGVTQIVPIFESCALLNGIMRLDLAGRDLTEYLMKILSERGYSFTTTGEREIVREIKEKLCYVAVDFEHEMQTTSQSFGLEKYKLPDGQIITIGNESFRCPEPLFQPSLLGLEMPGIHEATYDCIMECDIDTRRHFYNNIILSGGNTIFPGIADRMKKEISSRVPESMRVNVVDFNDRKYFVWIGGSILGSLSTLQQRWILKEEYDEKGPSIMHRRCL</sequence>
<organism evidence="3 4">
    <name type="scientific">Candidula unifasciata</name>
    <dbReference type="NCBI Taxonomy" id="100452"/>
    <lineage>
        <taxon>Eukaryota</taxon>
        <taxon>Metazoa</taxon>
        <taxon>Spiralia</taxon>
        <taxon>Lophotrochozoa</taxon>
        <taxon>Mollusca</taxon>
        <taxon>Gastropoda</taxon>
        <taxon>Heterobranchia</taxon>
        <taxon>Euthyneura</taxon>
        <taxon>Panpulmonata</taxon>
        <taxon>Eupulmonata</taxon>
        <taxon>Stylommatophora</taxon>
        <taxon>Helicina</taxon>
        <taxon>Helicoidea</taxon>
        <taxon>Geomitridae</taxon>
        <taxon>Candidula</taxon>
    </lineage>
</organism>
<gene>
    <name evidence="3" type="ORF">CUNI_LOCUS8867</name>
</gene>
<evidence type="ECO:0000256" key="1">
    <source>
        <dbReference type="ARBA" id="ARBA00003520"/>
    </source>
</evidence>
<dbReference type="PANTHER" id="PTHR11937">
    <property type="entry name" value="ACTIN"/>
    <property type="match status" value="1"/>
</dbReference>
<dbReference type="FunFam" id="3.90.640.10:FF:000001">
    <property type="entry name" value="Actin, muscle"/>
    <property type="match status" value="1"/>
</dbReference>
<dbReference type="EMBL" id="CAJHNH020001498">
    <property type="protein sequence ID" value="CAG5123309.1"/>
    <property type="molecule type" value="Genomic_DNA"/>
</dbReference>
<evidence type="ECO:0008006" key="5">
    <source>
        <dbReference type="Google" id="ProtNLM"/>
    </source>
</evidence>
<name>A0A8S3Z2I4_9EUPU</name>
<protein>
    <recommendedName>
        <fullName evidence="5">Actin</fullName>
    </recommendedName>
</protein>
<dbReference type="OrthoDB" id="10249208at2759"/>
<dbReference type="Pfam" id="PF00022">
    <property type="entry name" value="Actin"/>
    <property type="match status" value="1"/>
</dbReference>
<evidence type="ECO:0000313" key="4">
    <source>
        <dbReference type="Proteomes" id="UP000678393"/>
    </source>
</evidence>
<evidence type="ECO:0000313" key="3">
    <source>
        <dbReference type="EMBL" id="CAG5123309.1"/>
    </source>
</evidence>
<comment type="caution">
    <text evidence="3">The sequence shown here is derived from an EMBL/GenBank/DDBJ whole genome shotgun (WGS) entry which is preliminary data.</text>
</comment>
<dbReference type="FunFam" id="3.30.420.40:FF:000291">
    <property type="entry name" value="Actin, alpha skeletal muscle"/>
    <property type="match status" value="1"/>
</dbReference>
<proteinExistence type="inferred from homology"/>
<dbReference type="AlphaFoldDB" id="A0A8S3Z2I4"/>
<dbReference type="Proteomes" id="UP000678393">
    <property type="component" value="Unassembled WGS sequence"/>
</dbReference>
<dbReference type="InterPro" id="IPR043129">
    <property type="entry name" value="ATPase_NBD"/>
</dbReference>
<dbReference type="Gene3D" id="3.90.640.10">
    <property type="entry name" value="Actin, Chain A, domain 4"/>
    <property type="match status" value="1"/>
</dbReference>
<comment type="function">
    <text evidence="1">Actins are highly conserved proteins that are involved in various types of cell motility and are ubiquitously expressed in all eukaryotic cells.</text>
</comment>
<accession>A0A8S3Z2I4</accession>
<dbReference type="InterPro" id="IPR004000">
    <property type="entry name" value="Actin"/>
</dbReference>
<comment type="similarity">
    <text evidence="2">Belongs to the actin family.</text>
</comment>
<evidence type="ECO:0000256" key="2">
    <source>
        <dbReference type="RuleBase" id="RU000487"/>
    </source>
</evidence>
<dbReference type="SMART" id="SM00268">
    <property type="entry name" value="ACTIN"/>
    <property type="match status" value="1"/>
</dbReference>
<keyword evidence="4" id="KW-1185">Reference proteome</keyword>
<dbReference type="Gene3D" id="3.30.420.40">
    <property type="match status" value="2"/>
</dbReference>
<reference evidence="3" key="1">
    <citation type="submission" date="2021-04" db="EMBL/GenBank/DDBJ databases">
        <authorList>
            <consortium name="Molecular Ecology Group"/>
        </authorList>
    </citation>
    <scope>NUCLEOTIDE SEQUENCE</scope>
</reference>
<dbReference type="PRINTS" id="PR00190">
    <property type="entry name" value="ACTIN"/>
</dbReference>